<name>A0A379PR57_9NOCA</name>
<dbReference type="Proteomes" id="UP000254569">
    <property type="component" value="Unassembled WGS sequence"/>
</dbReference>
<proteinExistence type="predicted"/>
<gene>
    <name evidence="1" type="ORF">NCTC13296_04449</name>
</gene>
<reference evidence="1 2" key="1">
    <citation type="submission" date="2018-06" db="EMBL/GenBank/DDBJ databases">
        <authorList>
            <consortium name="Pathogen Informatics"/>
            <person name="Doyle S."/>
        </authorList>
    </citation>
    <scope>NUCLEOTIDE SEQUENCE [LARGE SCALE GENOMIC DNA]</scope>
    <source>
        <strain evidence="1 2">NCTC13296</strain>
    </source>
</reference>
<organism evidence="1 2">
    <name type="scientific">Rhodococcus gordoniae</name>
    <dbReference type="NCBI Taxonomy" id="223392"/>
    <lineage>
        <taxon>Bacteria</taxon>
        <taxon>Bacillati</taxon>
        <taxon>Actinomycetota</taxon>
        <taxon>Actinomycetes</taxon>
        <taxon>Mycobacteriales</taxon>
        <taxon>Nocardiaceae</taxon>
        <taxon>Rhodococcus</taxon>
    </lineage>
</organism>
<evidence type="ECO:0000313" key="1">
    <source>
        <dbReference type="EMBL" id="SUF09251.1"/>
    </source>
</evidence>
<keyword evidence="2" id="KW-1185">Reference proteome</keyword>
<evidence type="ECO:0000313" key="2">
    <source>
        <dbReference type="Proteomes" id="UP000254569"/>
    </source>
</evidence>
<protein>
    <submittedName>
        <fullName evidence="1">Uncharacterized protein</fullName>
    </submittedName>
</protein>
<sequence length="155" mass="16935">MNNNENDHRPAGLLLDVYRAHRLGDCTNGGISAAADTLLLVGVLDERRARTGRITSLPSGCTAHGVRSHVGGREQISPTVAVRIRRHAFIEGGYAALVGVEWNADRRRYELTEAGRVVMFGGNYAGTSDSRLGELSERYLGHRSMILPIHDRTEG</sequence>
<accession>A0A379PR57</accession>
<dbReference type="AlphaFoldDB" id="A0A379PR57"/>
<dbReference type="RefSeq" id="WP_064065080.1">
    <property type="nucleotide sequence ID" value="NZ_LPZN01000052.1"/>
</dbReference>
<dbReference type="EMBL" id="UGVI01000003">
    <property type="protein sequence ID" value="SUF09251.1"/>
    <property type="molecule type" value="Genomic_DNA"/>
</dbReference>